<reference evidence="1 2" key="1">
    <citation type="submission" date="2023-03" db="EMBL/GenBank/DDBJ databases">
        <title>High-quality genome of Scylla paramamosain provides insights in environmental adaptation.</title>
        <authorList>
            <person name="Zhang L."/>
        </authorList>
    </citation>
    <scope>NUCLEOTIDE SEQUENCE [LARGE SCALE GENOMIC DNA]</scope>
    <source>
        <strain evidence="1">LZ_2023a</strain>
        <tissue evidence="1">Muscle</tissue>
    </source>
</reference>
<dbReference type="AlphaFoldDB" id="A0AAW0V6K9"/>
<name>A0AAW0V6K9_SCYPA</name>
<dbReference type="Proteomes" id="UP001487740">
    <property type="component" value="Unassembled WGS sequence"/>
</dbReference>
<proteinExistence type="predicted"/>
<protein>
    <submittedName>
        <fullName evidence="1">Uncharacterized protein</fullName>
    </submittedName>
</protein>
<evidence type="ECO:0000313" key="1">
    <source>
        <dbReference type="EMBL" id="KAK8407148.1"/>
    </source>
</evidence>
<organism evidence="1 2">
    <name type="scientific">Scylla paramamosain</name>
    <name type="common">Mud crab</name>
    <dbReference type="NCBI Taxonomy" id="85552"/>
    <lineage>
        <taxon>Eukaryota</taxon>
        <taxon>Metazoa</taxon>
        <taxon>Ecdysozoa</taxon>
        <taxon>Arthropoda</taxon>
        <taxon>Crustacea</taxon>
        <taxon>Multicrustacea</taxon>
        <taxon>Malacostraca</taxon>
        <taxon>Eumalacostraca</taxon>
        <taxon>Eucarida</taxon>
        <taxon>Decapoda</taxon>
        <taxon>Pleocyemata</taxon>
        <taxon>Brachyura</taxon>
        <taxon>Eubrachyura</taxon>
        <taxon>Portunoidea</taxon>
        <taxon>Portunidae</taxon>
        <taxon>Portuninae</taxon>
        <taxon>Scylla</taxon>
    </lineage>
</organism>
<keyword evidence="2" id="KW-1185">Reference proteome</keyword>
<gene>
    <name evidence="1" type="ORF">O3P69_002043</name>
</gene>
<accession>A0AAW0V6K9</accession>
<evidence type="ECO:0000313" key="2">
    <source>
        <dbReference type="Proteomes" id="UP001487740"/>
    </source>
</evidence>
<comment type="caution">
    <text evidence="1">The sequence shown here is derived from an EMBL/GenBank/DDBJ whole genome shotgun (WGS) entry which is preliminary data.</text>
</comment>
<dbReference type="EMBL" id="JARAKH010000001">
    <property type="protein sequence ID" value="KAK8407148.1"/>
    <property type="molecule type" value="Genomic_DNA"/>
</dbReference>
<sequence length="87" mass="9715">MYDGYIAPIMEERQRQMVLWLTITGKAIYGSHQNDAITPGPTFTAFAPFRPSPRGFQELISSVQLTWRAGGVVWEPEDEEGKGGEAK</sequence>